<evidence type="ECO:0000256" key="2">
    <source>
        <dbReference type="ARBA" id="ARBA00022475"/>
    </source>
</evidence>
<comment type="subcellular location">
    <subcellularLocation>
        <location evidence="1">Cell membrane</location>
        <topology evidence="1">Multi-pass membrane protein</topology>
    </subcellularLocation>
</comment>
<evidence type="ECO:0000313" key="7">
    <source>
        <dbReference type="EMBL" id="KAB0581200.1"/>
    </source>
</evidence>
<keyword evidence="4 6" id="KW-1133">Transmembrane helix</keyword>
<dbReference type="GO" id="GO:0033228">
    <property type="term" value="P:cysteine export across plasma membrane"/>
    <property type="evidence" value="ECO:0007669"/>
    <property type="project" value="TreeGrafter"/>
</dbReference>
<dbReference type="RefSeq" id="WP_151124378.1">
    <property type="nucleotide sequence ID" value="NZ_CP088082.1"/>
</dbReference>
<protein>
    <submittedName>
        <fullName evidence="7">LysE family translocator</fullName>
    </submittedName>
</protein>
<dbReference type="PANTHER" id="PTHR30086">
    <property type="entry name" value="ARGININE EXPORTER PROTEIN ARGO"/>
    <property type="match status" value="1"/>
</dbReference>
<dbReference type="PANTHER" id="PTHR30086:SF20">
    <property type="entry name" value="ARGININE EXPORTER PROTEIN ARGO-RELATED"/>
    <property type="match status" value="1"/>
</dbReference>
<evidence type="ECO:0000256" key="6">
    <source>
        <dbReference type="SAM" id="Phobius"/>
    </source>
</evidence>
<dbReference type="AlphaFoldDB" id="A0A643FBP5"/>
<evidence type="ECO:0000256" key="3">
    <source>
        <dbReference type="ARBA" id="ARBA00022692"/>
    </source>
</evidence>
<dbReference type="EMBL" id="VZPB01000026">
    <property type="protein sequence ID" value="KAB0581200.1"/>
    <property type="molecule type" value="Genomic_DNA"/>
</dbReference>
<feature type="transmembrane region" description="Helical" evidence="6">
    <location>
        <begin position="186"/>
        <end position="203"/>
    </location>
</feature>
<proteinExistence type="predicted"/>
<gene>
    <name evidence="7" type="ORF">F7Q92_11970</name>
</gene>
<keyword evidence="8" id="KW-1185">Reference proteome</keyword>
<name>A0A643FBP5_IDEDE</name>
<organism evidence="7 8">
    <name type="scientific">Ideonella dechloratans</name>
    <dbReference type="NCBI Taxonomy" id="36863"/>
    <lineage>
        <taxon>Bacteria</taxon>
        <taxon>Pseudomonadati</taxon>
        <taxon>Pseudomonadota</taxon>
        <taxon>Betaproteobacteria</taxon>
        <taxon>Burkholderiales</taxon>
        <taxon>Sphaerotilaceae</taxon>
        <taxon>Ideonella</taxon>
    </lineage>
</organism>
<feature type="transmembrane region" description="Helical" evidence="6">
    <location>
        <begin position="36"/>
        <end position="56"/>
    </location>
</feature>
<feature type="transmembrane region" description="Helical" evidence="6">
    <location>
        <begin position="149"/>
        <end position="174"/>
    </location>
</feature>
<dbReference type="Proteomes" id="UP000430120">
    <property type="component" value="Unassembled WGS sequence"/>
</dbReference>
<dbReference type="Pfam" id="PF01810">
    <property type="entry name" value="LysE"/>
    <property type="match status" value="1"/>
</dbReference>
<reference evidence="7 8" key="1">
    <citation type="submission" date="2019-09" db="EMBL/GenBank/DDBJ databases">
        <title>Draft genome sequences of 48 bacterial type strains from the CCUG.</title>
        <authorList>
            <person name="Tunovic T."/>
            <person name="Pineiro-Iglesias B."/>
            <person name="Unosson C."/>
            <person name="Inganas E."/>
            <person name="Ohlen M."/>
            <person name="Cardew S."/>
            <person name="Jensie-Markopoulos S."/>
            <person name="Salva-Serra F."/>
            <person name="Jaen-Luchoro D."/>
            <person name="Karlsson R."/>
            <person name="Svensson-Stadler L."/>
            <person name="Chun J."/>
            <person name="Moore E."/>
        </authorList>
    </citation>
    <scope>NUCLEOTIDE SEQUENCE [LARGE SCALE GENOMIC DNA]</scope>
    <source>
        <strain evidence="7 8">CCUG 30977</strain>
    </source>
</reference>
<evidence type="ECO:0000256" key="4">
    <source>
        <dbReference type="ARBA" id="ARBA00022989"/>
    </source>
</evidence>
<evidence type="ECO:0000256" key="1">
    <source>
        <dbReference type="ARBA" id="ARBA00004651"/>
    </source>
</evidence>
<evidence type="ECO:0000256" key="5">
    <source>
        <dbReference type="ARBA" id="ARBA00023136"/>
    </source>
</evidence>
<keyword evidence="3 6" id="KW-0812">Transmembrane</keyword>
<comment type="caution">
    <text evidence="7">The sequence shown here is derived from an EMBL/GenBank/DDBJ whole genome shotgun (WGS) entry which is preliminary data.</text>
</comment>
<dbReference type="GO" id="GO:0015171">
    <property type="term" value="F:amino acid transmembrane transporter activity"/>
    <property type="evidence" value="ECO:0007669"/>
    <property type="project" value="TreeGrafter"/>
</dbReference>
<evidence type="ECO:0000313" key="8">
    <source>
        <dbReference type="Proteomes" id="UP000430120"/>
    </source>
</evidence>
<accession>A0A643FBP5</accession>
<dbReference type="OrthoDB" id="9812084at2"/>
<sequence length="204" mass="20892">MTALVLAMGTFALMGAITPGPVNVLAIRHGAAAGRLTALAYVLGASLSYALVVWLMGQGGAWLLHEAWAVQGARWLGAAYLLHLAWRVATAPPMALAGPAGAPRHAAWAALAALRDGGLTQSLNPKAWLVALSGIGLFVLPQADARAALGLFCAVSLLACGLGVGCWALAGRLLARALAQPARQRWFNRAMGALLALSVASMLG</sequence>
<dbReference type="GO" id="GO:0005886">
    <property type="term" value="C:plasma membrane"/>
    <property type="evidence" value="ECO:0007669"/>
    <property type="project" value="UniProtKB-SubCell"/>
</dbReference>
<dbReference type="InterPro" id="IPR001123">
    <property type="entry name" value="LeuE-type"/>
</dbReference>
<keyword evidence="2" id="KW-1003">Cell membrane</keyword>
<keyword evidence="5 6" id="KW-0472">Membrane</keyword>